<feature type="domain" description="Cyclic nucleotide-binding" evidence="6">
    <location>
        <begin position="160"/>
        <end position="261"/>
    </location>
</feature>
<evidence type="ECO:0000256" key="3">
    <source>
        <dbReference type="ARBA" id="ARBA00023125"/>
    </source>
</evidence>
<dbReference type="SMART" id="SM00448">
    <property type="entry name" value="REC"/>
    <property type="match status" value="1"/>
</dbReference>
<reference evidence="9 10" key="1">
    <citation type="submission" date="2017-07" db="EMBL/GenBank/DDBJ databases">
        <title>Genome Sequence of Arenibacter algicola Strain SMS7 Isolated from a culture of the Diatom Skeletonema marinoi.</title>
        <authorList>
            <person name="Topel M."/>
            <person name="Pinder M.I.M."/>
            <person name="Johansson O.N."/>
            <person name="Kourtchenko O."/>
            <person name="Godhe A."/>
            <person name="Clarke A.K."/>
        </authorList>
    </citation>
    <scope>NUCLEOTIDE SEQUENCE [LARGE SCALE GENOMIC DNA]</scope>
    <source>
        <strain evidence="9 10">SMS7</strain>
    </source>
</reference>
<dbReference type="Gene3D" id="1.10.10.10">
    <property type="entry name" value="Winged helix-like DNA-binding domain superfamily/Winged helix DNA-binding domain"/>
    <property type="match status" value="1"/>
</dbReference>
<dbReference type="PANTHER" id="PTHR43547">
    <property type="entry name" value="TWO-COMPONENT HISTIDINE KINASE"/>
    <property type="match status" value="1"/>
</dbReference>
<dbReference type="Gene3D" id="3.40.50.2300">
    <property type="match status" value="1"/>
</dbReference>
<dbReference type="PROSITE" id="PS51063">
    <property type="entry name" value="HTH_CRP_2"/>
    <property type="match status" value="1"/>
</dbReference>
<dbReference type="AlphaFoldDB" id="A0A221UZ07"/>
<proteinExistence type="predicted"/>
<dbReference type="InterPro" id="IPR001789">
    <property type="entry name" value="Sig_transdc_resp-reg_receiver"/>
</dbReference>
<dbReference type="InterPro" id="IPR018490">
    <property type="entry name" value="cNMP-bd_dom_sf"/>
</dbReference>
<evidence type="ECO:0000256" key="2">
    <source>
        <dbReference type="ARBA" id="ARBA00023015"/>
    </source>
</evidence>
<dbReference type="PANTHER" id="PTHR43547:SF2">
    <property type="entry name" value="HYBRID SIGNAL TRANSDUCTION HISTIDINE KINASE C"/>
    <property type="match status" value="1"/>
</dbReference>
<evidence type="ECO:0000259" key="7">
    <source>
        <dbReference type="PROSITE" id="PS50110"/>
    </source>
</evidence>
<evidence type="ECO:0000256" key="1">
    <source>
        <dbReference type="ARBA" id="ARBA00022553"/>
    </source>
</evidence>
<feature type="modified residue" description="4-aspartylphosphate" evidence="5">
    <location>
        <position position="52"/>
    </location>
</feature>
<dbReference type="CDD" id="cd00038">
    <property type="entry name" value="CAP_ED"/>
    <property type="match status" value="1"/>
</dbReference>
<dbReference type="GO" id="GO:0003677">
    <property type="term" value="F:DNA binding"/>
    <property type="evidence" value="ECO:0007669"/>
    <property type="project" value="UniProtKB-KW"/>
</dbReference>
<dbReference type="InterPro" id="IPR012318">
    <property type="entry name" value="HTH_CRP"/>
</dbReference>
<keyword evidence="4" id="KW-0804">Transcription</keyword>
<evidence type="ECO:0000313" key="9">
    <source>
        <dbReference type="EMBL" id="ASO06500.1"/>
    </source>
</evidence>
<dbReference type="CDD" id="cd17574">
    <property type="entry name" value="REC_OmpR"/>
    <property type="match status" value="1"/>
</dbReference>
<dbReference type="SUPFAM" id="SSF52172">
    <property type="entry name" value="CheY-like"/>
    <property type="match status" value="1"/>
</dbReference>
<feature type="domain" description="Response regulatory" evidence="7">
    <location>
        <begin position="3"/>
        <end position="119"/>
    </location>
</feature>
<dbReference type="SMART" id="SM00419">
    <property type="entry name" value="HTH_CRP"/>
    <property type="match status" value="1"/>
</dbReference>
<feature type="domain" description="HTH crp-type" evidence="8">
    <location>
        <begin position="275"/>
        <end position="344"/>
    </location>
</feature>
<accession>A0A221UZ07</accession>
<evidence type="ECO:0000313" key="10">
    <source>
        <dbReference type="Proteomes" id="UP000204551"/>
    </source>
</evidence>
<evidence type="ECO:0000259" key="6">
    <source>
        <dbReference type="PROSITE" id="PS50042"/>
    </source>
</evidence>
<keyword evidence="2" id="KW-0805">Transcription regulation</keyword>
<dbReference type="Proteomes" id="UP000204551">
    <property type="component" value="Chromosome"/>
</dbReference>
<dbReference type="Gene3D" id="2.60.120.10">
    <property type="entry name" value="Jelly Rolls"/>
    <property type="match status" value="1"/>
</dbReference>
<dbReference type="PROSITE" id="PS50042">
    <property type="entry name" value="CNMP_BINDING_3"/>
    <property type="match status" value="1"/>
</dbReference>
<dbReference type="InterPro" id="IPR036390">
    <property type="entry name" value="WH_DNA-bd_sf"/>
</dbReference>
<evidence type="ECO:0000256" key="4">
    <source>
        <dbReference type="ARBA" id="ARBA00023163"/>
    </source>
</evidence>
<protein>
    <submittedName>
        <fullName evidence="9">Phosphate regulon transcriptional regulatory protein PhoB</fullName>
    </submittedName>
</protein>
<keyword evidence="3" id="KW-0238">DNA-binding</keyword>
<dbReference type="EMBL" id="CP022515">
    <property type="protein sequence ID" value="ASO06500.1"/>
    <property type="molecule type" value="Genomic_DNA"/>
</dbReference>
<dbReference type="SUPFAM" id="SSF51206">
    <property type="entry name" value="cAMP-binding domain-like"/>
    <property type="match status" value="1"/>
</dbReference>
<dbReference type="PROSITE" id="PS50110">
    <property type="entry name" value="RESPONSE_REGULATORY"/>
    <property type="match status" value="1"/>
</dbReference>
<dbReference type="GO" id="GO:0000155">
    <property type="term" value="F:phosphorelay sensor kinase activity"/>
    <property type="evidence" value="ECO:0007669"/>
    <property type="project" value="TreeGrafter"/>
</dbReference>
<dbReference type="Pfam" id="PF13545">
    <property type="entry name" value="HTH_Crp_2"/>
    <property type="match status" value="1"/>
</dbReference>
<dbReference type="SMART" id="SM00100">
    <property type="entry name" value="cNMP"/>
    <property type="match status" value="1"/>
</dbReference>
<evidence type="ECO:0000256" key="5">
    <source>
        <dbReference type="PROSITE-ProRule" id="PRU00169"/>
    </source>
</evidence>
<evidence type="ECO:0000259" key="8">
    <source>
        <dbReference type="PROSITE" id="PS51063"/>
    </source>
</evidence>
<dbReference type="GO" id="GO:0006355">
    <property type="term" value="P:regulation of DNA-templated transcription"/>
    <property type="evidence" value="ECO:0007669"/>
    <property type="project" value="InterPro"/>
</dbReference>
<name>A0A221UZ07_9FLAO</name>
<organism evidence="9 10">
    <name type="scientific">Arenibacter algicola</name>
    <dbReference type="NCBI Taxonomy" id="616991"/>
    <lineage>
        <taxon>Bacteria</taxon>
        <taxon>Pseudomonadati</taxon>
        <taxon>Bacteroidota</taxon>
        <taxon>Flavobacteriia</taxon>
        <taxon>Flavobacteriales</taxon>
        <taxon>Flavobacteriaceae</taxon>
        <taxon>Arenibacter</taxon>
    </lineage>
</organism>
<sequence length="350" mass="39383">MKKILLIEDDTVLRETTAELLELSDFEVRTAADGKNGIQMAKEYMPDVIVCDIMMPEIDGYGVLSTLSQDKHTKSIPFIFLSAKTERKDVRKGMELGADDYLTKPFKETELIGAIESRLARMAILNDTEANAKNIKKRSGIKMETIHELKNYIDDNGSDYSFEIEENIYREGTYSNTVYLILKGTVKTHILDQKGKELITGIYKADDFFGFTSFTSNTLHKEHATAMTKVQLVGIPTIELEPLLRENHELTMELMQILSENLTEAKAQLLAMAYGSVRRKTAGTLLKFAEKLQKDSNGNILVLRSDLASVAGMATETMIRTLSSFKKEGLIDIENHRIRIVDVNGLDQVD</sequence>
<dbReference type="SUPFAM" id="SSF46785">
    <property type="entry name" value="Winged helix' DNA-binding domain"/>
    <property type="match status" value="1"/>
</dbReference>
<dbReference type="Pfam" id="PF00027">
    <property type="entry name" value="cNMP_binding"/>
    <property type="match status" value="1"/>
</dbReference>
<dbReference type="InterPro" id="IPR014710">
    <property type="entry name" value="RmlC-like_jellyroll"/>
</dbReference>
<dbReference type="Pfam" id="PF00072">
    <property type="entry name" value="Response_reg"/>
    <property type="match status" value="1"/>
</dbReference>
<keyword evidence="1 5" id="KW-0597">Phosphoprotein</keyword>
<dbReference type="InterPro" id="IPR011006">
    <property type="entry name" value="CheY-like_superfamily"/>
</dbReference>
<gene>
    <name evidence="9" type="primary">phoB</name>
    <name evidence="9" type="ORF">AREALGSMS7_03069</name>
</gene>
<dbReference type="InterPro" id="IPR000595">
    <property type="entry name" value="cNMP-bd_dom"/>
</dbReference>
<dbReference type="KEGG" id="aalg:AREALGSMS7_03069"/>
<dbReference type="RefSeq" id="WP_093978977.1">
    <property type="nucleotide sequence ID" value="NZ_CP022515.1"/>
</dbReference>
<dbReference type="InterPro" id="IPR036388">
    <property type="entry name" value="WH-like_DNA-bd_sf"/>
</dbReference>